<dbReference type="InterPro" id="IPR036291">
    <property type="entry name" value="NAD(P)-bd_dom_sf"/>
</dbReference>
<keyword evidence="3" id="KW-1185">Reference proteome</keyword>
<dbReference type="InterPro" id="IPR051207">
    <property type="entry name" value="ComplexI_NDUFA9_subunit"/>
</dbReference>
<comment type="caution">
    <text evidence="2">The sequence shown here is derived from an EMBL/GenBank/DDBJ whole genome shotgun (WGS) entry which is preliminary data.</text>
</comment>
<protein>
    <recommendedName>
        <fullName evidence="1">NAD(P)-binding domain-containing protein</fullName>
    </recommendedName>
</protein>
<evidence type="ECO:0000313" key="2">
    <source>
        <dbReference type="EMBL" id="KIH77502.1"/>
    </source>
</evidence>
<dbReference type="RefSeq" id="WP_040095573.1">
    <property type="nucleotide sequence ID" value="NZ_JWJD01000001.1"/>
</dbReference>
<evidence type="ECO:0000313" key="3">
    <source>
        <dbReference type="Proteomes" id="UP000035068"/>
    </source>
</evidence>
<accession>A0A0C2HXL5</accession>
<dbReference type="InterPro" id="IPR016040">
    <property type="entry name" value="NAD(P)-bd_dom"/>
</dbReference>
<dbReference type="EMBL" id="JWJD01000001">
    <property type="protein sequence ID" value="KIH77502.1"/>
    <property type="molecule type" value="Genomic_DNA"/>
</dbReference>
<dbReference type="SUPFAM" id="SSF51735">
    <property type="entry name" value="NAD(P)-binding Rossmann-fold domains"/>
    <property type="match status" value="1"/>
</dbReference>
<dbReference type="Pfam" id="PF13460">
    <property type="entry name" value="NAD_binding_10"/>
    <property type="match status" value="1"/>
</dbReference>
<dbReference type="PANTHER" id="PTHR12126">
    <property type="entry name" value="NADH-UBIQUINONE OXIDOREDUCTASE 39 KDA SUBUNIT-RELATED"/>
    <property type="match status" value="1"/>
</dbReference>
<dbReference type="FunFam" id="3.40.50.720:FF:000702">
    <property type="entry name" value="NADH dehydrogenase (Ubiquinone)"/>
    <property type="match status" value="1"/>
</dbReference>
<dbReference type="Proteomes" id="UP000035068">
    <property type="component" value="Unassembled WGS sequence"/>
</dbReference>
<evidence type="ECO:0000259" key="1">
    <source>
        <dbReference type="Pfam" id="PF13460"/>
    </source>
</evidence>
<feature type="domain" description="NAD(P)-binding" evidence="1">
    <location>
        <begin position="7"/>
        <end position="150"/>
    </location>
</feature>
<dbReference type="AlphaFoldDB" id="A0A0C2HXL5"/>
<reference evidence="2 3" key="1">
    <citation type="submission" date="2014-12" db="EMBL/GenBank/DDBJ databases">
        <title>Genomes of Geoalkalibacter ferrihydriticus and Geoalkalibacter subterraneus, two haloalkaliphilic metal-reducing members of the Geobacteraceae.</title>
        <authorList>
            <person name="Badalamenti J.P."/>
            <person name="Torres C.I."/>
            <person name="Krajmalnik-Brown R."/>
            <person name="Bond D.R."/>
        </authorList>
    </citation>
    <scope>NUCLEOTIDE SEQUENCE [LARGE SCALE GENOMIC DNA]</scope>
    <source>
        <strain evidence="2 3">DSM 17813</strain>
    </source>
</reference>
<dbReference type="PANTHER" id="PTHR12126:SF11">
    <property type="entry name" value="NADH DEHYDROGENASE [UBIQUINONE] 1 ALPHA SUBCOMPLEX SUBUNIT 9, MITOCHONDRIAL"/>
    <property type="match status" value="1"/>
</dbReference>
<sequence length="301" mass="33164">MKVFLTGATGFVGHEMLKQLLAAGHIVRCLVRPGSEGRLPIEKNIEVRLGDATDAESLDASLEGCDAAIHLVGIIREFPGKGVTFKKLHVEATRNLVAAAENQGVRRYLQMSANGVRPDAESEYHRTKWQGEEAVRAAQLDWTIFRPSLIFGPADEFVNMLADLVRKAPVVPVIGDGRYRMAPVAVEDVAASFVAALTKEECLGQTYHLCGPGDFSYDEILDLIGETLGKTPVRKLHHPVCLMKPVVKVLQSIPQFPITSAQLTMLLEGNLCAEEAMQTWRETFGIEPRDFAEGIRKYLVK</sequence>
<dbReference type="CDD" id="cd05271">
    <property type="entry name" value="NDUFA9_like_SDR_a"/>
    <property type="match status" value="1"/>
</dbReference>
<proteinExistence type="predicted"/>
<organism evidence="2 3">
    <name type="scientific">Geoalkalibacter ferrihydriticus DSM 17813</name>
    <dbReference type="NCBI Taxonomy" id="1121915"/>
    <lineage>
        <taxon>Bacteria</taxon>
        <taxon>Pseudomonadati</taxon>
        <taxon>Thermodesulfobacteriota</taxon>
        <taxon>Desulfuromonadia</taxon>
        <taxon>Desulfuromonadales</taxon>
        <taxon>Geoalkalibacteraceae</taxon>
        <taxon>Geoalkalibacter</taxon>
    </lineage>
</organism>
<dbReference type="GO" id="GO:0044877">
    <property type="term" value="F:protein-containing complex binding"/>
    <property type="evidence" value="ECO:0007669"/>
    <property type="project" value="TreeGrafter"/>
</dbReference>
<gene>
    <name evidence="2" type="ORF">GFER_01990</name>
</gene>
<name>A0A0C2HXL5_9BACT</name>
<dbReference type="Gene3D" id="3.40.50.720">
    <property type="entry name" value="NAD(P)-binding Rossmann-like Domain"/>
    <property type="match status" value="1"/>
</dbReference>